<dbReference type="InterPro" id="IPR033195">
    <property type="entry name" value="AmidinoTrfase"/>
</dbReference>
<dbReference type="GeneID" id="97548268"/>
<dbReference type="PANTHER" id="PTHR10488:SF1">
    <property type="entry name" value="GLYCINE AMIDINOTRANSFERASE, MITOCHONDRIAL"/>
    <property type="match status" value="1"/>
</dbReference>
<dbReference type="AlphaFoldDB" id="A0A2V2N4J7"/>
<keyword evidence="4" id="KW-1185">Reference proteome</keyword>
<comment type="similarity">
    <text evidence="1">Belongs to the amidinotransferase family.</text>
</comment>
<organism evidence="3 4">
    <name type="scientific">Methanospirillum lacunae</name>
    <dbReference type="NCBI Taxonomy" id="668570"/>
    <lineage>
        <taxon>Archaea</taxon>
        <taxon>Methanobacteriati</taxon>
        <taxon>Methanobacteriota</taxon>
        <taxon>Stenosarchaea group</taxon>
        <taxon>Methanomicrobia</taxon>
        <taxon>Methanomicrobiales</taxon>
        <taxon>Methanospirillaceae</taxon>
        <taxon>Methanospirillum</taxon>
    </lineage>
</organism>
<dbReference type="RefSeq" id="WP_109969771.1">
    <property type="nucleotide sequence ID" value="NZ_CP176093.1"/>
</dbReference>
<gene>
    <name evidence="3" type="ORF">DK846_14760</name>
</gene>
<dbReference type="Gene3D" id="3.75.10.10">
    <property type="entry name" value="L-arginine/glycine Amidinotransferase, Chain A"/>
    <property type="match status" value="1"/>
</dbReference>
<name>A0A2V2N4J7_9EURY</name>
<protein>
    <recommendedName>
        <fullName evidence="5">Amidinotransferase</fullName>
    </recommendedName>
</protein>
<reference evidence="3 4" key="1">
    <citation type="submission" date="2018-05" db="EMBL/GenBank/DDBJ databases">
        <title>Draft genome of Methanospirillum lacunae Ki8-1.</title>
        <authorList>
            <person name="Dueholm M.S."/>
            <person name="Nielsen P.H."/>
            <person name="Bakmann L.F."/>
            <person name="Otzen D.E."/>
        </authorList>
    </citation>
    <scope>NUCLEOTIDE SEQUENCE [LARGE SCALE GENOMIC DNA]</scope>
    <source>
        <strain evidence="3 4">Ki8-1</strain>
    </source>
</reference>
<accession>A0A2V2N4J7</accession>
<evidence type="ECO:0000313" key="3">
    <source>
        <dbReference type="EMBL" id="PWR70421.1"/>
    </source>
</evidence>
<keyword evidence="2" id="KW-0808">Transferase</keyword>
<dbReference type="EMBL" id="QGMY01000012">
    <property type="protein sequence ID" value="PWR70421.1"/>
    <property type="molecule type" value="Genomic_DNA"/>
</dbReference>
<evidence type="ECO:0000256" key="2">
    <source>
        <dbReference type="ARBA" id="ARBA00022679"/>
    </source>
</evidence>
<comment type="caution">
    <text evidence="3">The sequence shown here is derived from an EMBL/GenBank/DDBJ whole genome shotgun (WGS) entry which is preliminary data.</text>
</comment>
<dbReference type="GO" id="GO:0015067">
    <property type="term" value="F:amidinotransferase activity"/>
    <property type="evidence" value="ECO:0007669"/>
    <property type="project" value="InterPro"/>
</dbReference>
<evidence type="ECO:0000256" key="1">
    <source>
        <dbReference type="ARBA" id="ARBA00006943"/>
    </source>
</evidence>
<evidence type="ECO:0008006" key="5">
    <source>
        <dbReference type="Google" id="ProtNLM"/>
    </source>
</evidence>
<dbReference type="OrthoDB" id="359461at2157"/>
<dbReference type="Proteomes" id="UP000245657">
    <property type="component" value="Unassembled WGS sequence"/>
</dbReference>
<dbReference type="PANTHER" id="PTHR10488">
    <property type="entry name" value="GLYCINE AMIDINOTRANSFERASE, MITOCHONDRIAL"/>
    <property type="match status" value="1"/>
</dbReference>
<sequence>MMNKNQEVQVDFEYGTLKEVIVGIPNIIYPDITKAHWVKEALNILPEDEAQKIVANSYKDSKETGQYESMEKENQELISILQRHNIIIHRPDLVTKERAILNFGEDYLRLSGVSQQFTRDPFLVIGNHVIECSMGSLYRRCDILGLKNLFIERLIGSNAQWIAMPSLDYSRMIKGSDFDKTAFPVLEGGDVIVLGKKIFVGISQNKTTGSSILGYRWLKAYLEPFGYDVQQISLPETLLHLDVALSIPKRGVIIVCPEAFPDGVPSYFQDWKQITVTIDQARRLAANGLPLDENHYIIGYNDHFSGTVILEALEKEGITVYRIPFGNHNAVGGSIRCSTNPLVRVLPHKL</sequence>
<evidence type="ECO:0000313" key="4">
    <source>
        <dbReference type="Proteomes" id="UP000245657"/>
    </source>
</evidence>
<proteinExistence type="inferred from homology"/>
<dbReference type="SUPFAM" id="SSF55909">
    <property type="entry name" value="Pentein"/>
    <property type="match status" value="1"/>
</dbReference>